<reference evidence="2 3" key="1">
    <citation type="submission" date="2014-04" db="EMBL/GenBank/DDBJ databases">
        <authorList>
            <consortium name="DOE Joint Genome Institute"/>
            <person name="Kuo A."/>
            <person name="Tarkka M."/>
            <person name="Buscot F."/>
            <person name="Kohler A."/>
            <person name="Nagy L.G."/>
            <person name="Floudas D."/>
            <person name="Copeland A."/>
            <person name="Barry K.W."/>
            <person name="Cichocki N."/>
            <person name="Veneault-Fourrey C."/>
            <person name="LaButti K."/>
            <person name="Lindquist E.A."/>
            <person name="Lipzen A."/>
            <person name="Lundell T."/>
            <person name="Morin E."/>
            <person name="Murat C."/>
            <person name="Sun H."/>
            <person name="Tunlid A."/>
            <person name="Henrissat B."/>
            <person name="Grigoriev I.V."/>
            <person name="Hibbett D.S."/>
            <person name="Martin F."/>
            <person name="Nordberg H.P."/>
            <person name="Cantor M.N."/>
            <person name="Hua S.X."/>
        </authorList>
    </citation>
    <scope>NUCLEOTIDE SEQUENCE [LARGE SCALE GENOMIC DNA]</scope>
    <source>
        <strain evidence="2 3">F 1598</strain>
    </source>
</reference>
<dbReference type="EMBL" id="KN832975">
    <property type="protein sequence ID" value="KIM89491.1"/>
    <property type="molecule type" value="Genomic_DNA"/>
</dbReference>
<name>A0A0C3GFS5_PILCF</name>
<dbReference type="Proteomes" id="UP000054166">
    <property type="component" value="Unassembled WGS sequence"/>
</dbReference>
<evidence type="ECO:0000313" key="3">
    <source>
        <dbReference type="Proteomes" id="UP000054166"/>
    </source>
</evidence>
<dbReference type="AlphaFoldDB" id="A0A0C3GFS5"/>
<proteinExistence type="predicted"/>
<gene>
    <name evidence="2" type="ORF">PILCRDRAFT_51331</name>
</gene>
<accession>A0A0C3GFS5</accession>
<feature type="region of interest" description="Disordered" evidence="1">
    <location>
        <begin position="1"/>
        <end position="24"/>
    </location>
</feature>
<evidence type="ECO:0000313" key="2">
    <source>
        <dbReference type="EMBL" id="KIM89491.1"/>
    </source>
</evidence>
<dbReference type="OrthoDB" id="2985039at2759"/>
<reference evidence="3" key="2">
    <citation type="submission" date="2015-01" db="EMBL/GenBank/DDBJ databases">
        <title>Evolutionary Origins and Diversification of the Mycorrhizal Mutualists.</title>
        <authorList>
            <consortium name="DOE Joint Genome Institute"/>
            <consortium name="Mycorrhizal Genomics Consortium"/>
            <person name="Kohler A."/>
            <person name="Kuo A."/>
            <person name="Nagy L.G."/>
            <person name="Floudas D."/>
            <person name="Copeland A."/>
            <person name="Barry K.W."/>
            <person name="Cichocki N."/>
            <person name="Veneault-Fourrey C."/>
            <person name="LaButti K."/>
            <person name="Lindquist E.A."/>
            <person name="Lipzen A."/>
            <person name="Lundell T."/>
            <person name="Morin E."/>
            <person name="Murat C."/>
            <person name="Riley R."/>
            <person name="Ohm R."/>
            <person name="Sun H."/>
            <person name="Tunlid A."/>
            <person name="Henrissat B."/>
            <person name="Grigoriev I.V."/>
            <person name="Hibbett D.S."/>
            <person name="Martin F."/>
        </authorList>
    </citation>
    <scope>NUCLEOTIDE SEQUENCE [LARGE SCALE GENOMIC DNA]</scope>
    <source>
        <strain evidence="3">F 1598</strain>
    </source>
</reference>
<feature type="non-terminal residue" evidence="2">
    <location>
        <position position="1"/>
    </location>
</feature>
<keyword evidence="3" id="KW-1185">Reference proteome</keyword>
<feature type="non-terminal residue" evidence="2">
    <location>
        <position position="82"/>
    </location>
</feature>
<evidence type="ECO:0000256" key="1">
    <source>
        <dbReference type="SAM" id="MobiDB-lite"/>
    </source>
</evidence>
<organism evidence="2 3">
    <name type="scientific">Piloderma croceum (strain F 1598)</name>
    <dbReference type="NCBI Taxonomy" id="765440"/>
    <lineage>
        <taxon>Eukaryota</taxon>
        <taxon>Fungi</taxon>
        <taxon>Dikarya</taxon>
        <taxon>Basidiomycota</taxon>
        <taxon>Agaricomycotina</taxon>
        <taxon>Agaricomycetes</taxon>
        <taxon>Agaricomycetidae</taxon>
        <taxon>Atheliales</taxon>
        <taxon>Atheliaceae</taxon>
        <taxon>Piloderma</taxon>
    </lineage>
</organism>
<dbReference type="HOGENOM" id="CLU_164205_0_0_1"/>
<feature type="compositionally biased region" description="Basic and acidic residues" evidence="1">
    <location>
        <begin position="1"/>
        <end position="14"/>
    </location>
</feature>
<protein>
    <submittedName>
        <fullName evidence="2">Uncharacterized protein</fullName>
    </submittedName>
</protein>
<dbReference type="InParanoid" id="A0A0C3GFS5"/>
<sequence length="82" mass="9506">DFEPNDRADKEAKKAAQGLSSDAKSLPQFLHKKLPASVSALRQNFNNHLLKRWKRRWKSSPCFKLHRSIDNSAPSKKFMRLT</sequence>